<dbReference type="GeneID" id="106819928"/>
<name>A0ABM1F6B1_PRICU</name>
<organism evidence="4 5">
    <name type="scientific">Priapulus caudatus</name>
    <name type="common">Priapulid worm</name>
    <dbReference type="NCBI Taxonomy" id="37621"/>
    <lineage>
        <taxon>Eukaryota</taxon>
        <taxon>Metazoa</taxon>
        <taxon>Ecdysozoa</taxon>
        <taxon>Scalidophora</taxon>
        <taxon>Priapulida</taxon>
        <taxon>Priapulimorpha</taxon>
        <taxon>Priapulimorphida</taxon>
        <taxon>Priapulidae</taxon>
        <taxon>Priapulus</taxon>
    </lineage>
</organism>
<dbReference type="PANTHER" id="PTHR44845">
    <property type="entry name" value="CARRIER DOMAIN-CONTAINING PROTEIN"/>
    <property type="match status" value="1"/>
</dbReference>
<dbReference type="Gene3D" id="3.30.300.30">
    <property type="match status" value="1"/>
</dbReference>
<reference evidence="5" key="1">
    <citation type="submission" date="2025-08" db="UniProtKB">
        <authorList>
            <consortium name="RefSeq"/>
        </authorList>
    </citation>
    <scope>IDENTIFICATION</scope>
</reference>
<dbReference type="Gene3D" id="2.30.38.10">
    <property type="entry name" value="Luciferase, Domain 3"/>
    <property type="match status" value="1"/>
</dbReference>
<evidence type="ECO:0000313" key="4">
    <source>
        <dbReference type="Proteomes" id="UP000695022"/>
    </source>
</evidence>
<evidence type="ECO:0000259" key="3">
    <source>
        <dbReference type="Pfam" id="PF00501"/>
    </source>
</evidence>
<dbReference type="InterPro" id="IPR020845">
    <property type="entry name" value="AMP-binding_CS"/>
</dbReference>
<sequence length="461" mass="50524">MFAALISSADKQRDDAFLDGTALFCDGARVTFRELDRRSNRLARRLAGKIGECADVAATASRDKVVVVDMAPSERLVVALFAVMKIDVAYLPVDPGFPAARIAYVVNDARPLCILADRRDATLVDAERQFAAHSRVRTTSWRPTTTAFPRATLKPDERLPHDYRTPLLACVLYTSGSEGRPKGVRLPHKVIMNRLCWHFVTKFSLSLGDGRPDRLFKTSTTFVDHLQEVFGALLRGVPVVVVAAATTRDPRALVDVLESRGVTRFVLVPSLLRMLLAFLPPAGTGKPRLPRLRLWVCSGETLSAELLREFFVRFPSGRTICNFYGSTEVTGDVTYATFESAPGVGGGVPIGRPIYNTIVYLLDDAMTAVARGERGEMYVAGLSVAAGYVGAAEENARRFLRNSFCDVPGYCALFRTGDFARVDDDGSLVFEGRTDAQVKVRGHRVDLAEIENAARQFPGTA</sequence>
<dbReference type="Pfam" id="PF00501">
    <property type="entry name" value="AMP-binding"/>
    <property type="match status" value="1"/>
</dbReference>
<dbReference type="Proteomes" id="UP000695022">
    <property type="component" value="Unplaced"/>
</dbReference>
<dbReference type="InterPro" id="IPR000873">
    <property type="entry name" value="AMP-dep_synth/lig_dom"/>
</dbReference>
<dbReference type="RefSeq" id="XP_014679982.1">
    <property type="nucleotide sequence ID" value="XM_014824496.1"/>
</dbReference>
<keyword evidence="2" id="KW-0597">Phosphoprotein</keyword>
<keyword evidence="4" id="KW-1185">Reference proteome</keyword>
<protein>
    <submittedName>
        <fullName evidence="5">LOW QUALITY PROTEIN: dimodular nonribosomal peptide synthase-like</fullName>
    </submittedName>
</protein>
<proteinExistence type="predicted"/>
<evidence type="ECO:0000313" key="5">
    <source>
        <dbReference type="RefSeq" id="XP_014679982.1"/>
    </source>
</evidence>
<dbReference type="PROSITE" id="PS00455">
    <property type="entry name" value="AMP_BINDING"/>
    <property type="match status" value="1"/>
</dbReference>
<dbReference type="SUPFAM" id="SSF56801">
    <property type="entry name" value="Acetyl-CoA synthetase-like"/>
    <property type="match status" value="1"/>
</dbReference>
<gene>
    <name evidence="5" type="primary">LOC106819928</name>
</gene>
<dbReference type="Gene3D" id="3.40.50.980">
    <property type="match status" value="2"/>
</dbReference>
<evidence type="ECO:0000256" key="1">
    <source>
        <dbReference type="ARBA" id="ARBA00022450"/>
    </source>
</evidence>
<dbReference type="InterPro" id="IPR045851">
    <property type="entry name" value="AMP-bd_C_sf"/>
</dbReference>
<keyword evidence="1" id="KW-0596">Phosphopantetheine</keyword>
<dbReference type="PANTHER" id="PTHR44845:SF6">
    <property type="entry name" value="BETA-ALANINE-ACTIVATING ENZYME"/>
    <property type="match status" value="1"/>
</dbReference>
<evidence type="ECO:0000256" key="2">
    <source>
        <dbReference type="ARBA" id="ARBA00022553"/>
    </source>
</evidence>
<feature type="domain" description="AMP-dependent synthetase/ligase" evidence="3">
    <location>
        <begin position="18"/>
        <end position="388"/>
    </location>
</feature>
<accession>A0ABM1F6B1</accession>